<sequence length="131" mass="15259">MKVYKCFTRLLVNDWKACVYFYKEIMGFEPSQEDERGGYAEFHVADMRLSIFRRSEMARMVHNLEKPASAECQDTVALIFTVNDLEDECIKLKQKGIKLTAEPMNNPMYGIKTAYLRDPDDNLIGLYQMLV</sequence>
<dbReference type="Gene3D" id="3.10.180.10">
    <property type="entry name" value="2,3-Dihydroxybiphenyl 1,2-Dioxygenase, domain 1"/>
    <property type="match status" value="1"/>
</dbReference>
<dbReference type="PROSITE" id="PS51819">
    <property type="entry name" value="VOC"/>
    <property type="match status" value="1"/>
</dbReference>
<evidence type="ECO:0000313" key="3">
    <source>
        <dbReference type="Proteomes" id="UP000218418"/>
    </source>
</evidence>
<dbReference type="Proteomes" id="UP000218418">
    <property type="component" value="Chromosome"/>
</dbReference>
<dbReference type="SUPFAM" id="SSF54593">
    <property type="entry name" value="Glyoxalase/Bleomycin resistance protein/Dihydroxybiphenyl dioxygenase"/>
    <property type="match status" value="1"/>
</dbReference>
<dbReference type="InterPro" id="IPR004360">
    <property type="entry name" value="Glyas_Fos-R_dOase_dom"/>
</dbReference>
<dbReference type="EMBL" id="AP018227">
    <property type="protein sequence ID" value="BAY86305.1"/>
    <property type="molecule type" value="Genomic_DNA"/>
</dbReference>
<dbReference type="PANTHER" id="PTHR33993:SF14">
    <property type="entry name" value="GB|AAF24581.1"/>
    <property type="match status" value="1"/>
</dbReference>
<dbReference type="Pfam" id="PF00903">
    <property type="entry name" value="Glyoxalase"/>
    <property type="match status" value="1"/>
</dbReference>
<proteinExistence type="predicted"/>
<evidence type="ECO:0000259" key="1">
    <source>
        <dbReference type="PROSITE" id="PS51819"/>
    </source>
</evidence>
<protein>
    <recommendedName>
        <fullName evidence="1">VOC domain-containing protein</fullName>
    </recommendedName>
</protein>
<organism evidence="2 3">
    <name type="scientific">Calothrix parasitica NIES-267</name>
    <dbReference type="NCBI Taxonomy" id="1973488"/>
    <lineage>
        <taxon>Bacteria</taxon>
        <taxon>Bacillati</taxon>
        <taxon>Cyanobacteriota</taxon>
        <taxon>Cyanophyceae</taxon>
        <taxon>Nostocales</taxon>
        <taxon>Calotrichaceae</taxon>
        <taxon>Calothrix</taxon>
    </lineage>
</organism>
<dbReference type="InterPro" id="IPR052164">
    <property type="entry name" value="Anthracycline_SecMetBiosynth"/>
</dbReference>
<reference evidence="2 3" key="1">
    <citation type="submission" date="2017-06" db="EMBL/GenBank/DDBJ databases">
        <title>Genome sequencing of cyanobaciteial culture collection at National Institute for Environmental Studies (NIES).</title>
        <authorList>
            <person name="Hirose Y."/>
            <person name="Shimura Y."/>
            <person name="Fujisawa T."/>
            <person name="Nakamura Y."/>
            <person name="Kawachi M."/>
        </authorList>
    </citation>
    <scope>NUCLEOTIDE SEQUENCE [LARGE SCALE GENOMIC DNA]</scope>
    <source>
        <strain evidence="2 3">NIES-267</strain>
    </source>
</reference>
<name>A0A1Z4LYH6_9CYAN</name>
<dbReference type="AlphaFoldDB" id="A0A1Z4LYH6"/>
<dbReference type="PANTHER" id="PTHR33993">
    <property type="entry name" value="GLYOXALASE-RELATED"/>
    <property type="match status" value="1"/>
</dbReference>
<dbReference type="InterPro" id="IPR029068">
    <property type="entry name" value="Glyas_Bleomycin-R_OHBP_Dase"/>
</dbReference>
<keyword evidence="3" id="KW-1185">Reference proteome</keyword>
<dbReference type="InterPro" id="IPR037523">
    <property type="entry name" value="VOC_core"/>
</dbReference>
<feature type="domain" description="VOC" evidence="1">
    <location>
        <begin position="3"/>
        <end position="129"/>
    </location>
</feature>
<accession>A0A1Z4LYH6</accession>
<evidence type="ECO:0000313" key="2">
    <source>
        <dbReference type="EMBL" id="BAY86305.1"/>
    </source>
</evidence>
<gene>
    <name evidence="2" type="ORF">NIES267_58110</name>
</gene>
<dbReference type="OrthoDB" id="9796521at2"/>